<accession>A0AB34JE22</accession>
<keyword evidence="4" id="KW-1185">Reference proteome</keyword>
<dbReference type="Proteomes" id="UP001515480">
    <property type="component" value="Unassembled WGS sequence"/>
</dbReference>
<feature type="region of interest" description="Disordered" evidence="2">
    <location>
        <begin position="261"/>
        <end position="299"/>
    </location>
</feature>
<feature type="region of interest" description="Disordered" evidence="2">
    <location>
        <begin position="217"/>
        <end position="238"/>
    </location>
</feature>
<evidence type="ECO:0000256" key="1">
    <source>
        <dbReference type="SAM" id="Coils"/>
    </source>
</evidence>
<feature type="region of interest" description="Disordered" evidence="2">
    <location>
        <begin position="345"/>
        <end position="370"/>
    </location>
</feature>
<feature type="compositionally biased region" description="Basic and acidic residues" evidence="2">
    <location>
        <begin position="355"/>
        <end position="370"/>
    </location>
</feature>
<comment type="caution">
    <text evidence="3">The sequence shown here is derived from an EMBL/GenBank/DDBJ whole genome shotgun (WGS) entry which is preliminary data.</text>
</comment>
<proteinExistence type="predicted"/>
<organism evidence="3 4">
    <name type="scientific">Prymnesium parvum</name>
    <name type="common">Toxic golden alga</name>
    <dbReference type="NCBI Taxonomy" id="97485"/>
    <lineage>
        <taxon>Eukaryota</taxon>
        <taxon>Haptista</taxon>
        <taxon>Haptophyta</taxon>
        <taxon>Prymnesiophyceae</taxon>
        <taxon>Prymnesiales</taxon>
        <taxon>Prymnesiaceae</taxon>
        <taxon>Prymnesium</taxon>
    </lineage>
</organism>
<dbReference type="AlphaFoldDB" id="A0AB34JE22"/>
<evidence type="ECO:0000313" key="3">
    <source>
        <dbReference type="EMBL" id="KAL1519001.1"/>
    </source>
</evidence>
<reference evidence="3 4" key="1">
    <citation type="journal article" date="2024" name="Science">
        <title>Giant polyketide synthase enzymes in the biosynthesis of giant marine polyether toxins.</title>
        <authorList>
            <person name="Fallon T.R."/>
            <person name="Shende V.V."/>
            <person name="Wierzbicki I.H."/>
            <person name="Pendleton A.L."/>
            <person name="Watervoot N.F."/>
            <person name="Auber R.P."/>
            <person name="Gonzalez D.J."/>
            <person name="Wisecaver J.H."/>
            <person name="Moore B.S."/>
        </authorList>
    </citation>
    <scope>NUCLEOTIDE SEQUENCE [LARGE SCALE GENOMIC DNA]</scope>
    <source>
        <strain evidence="3 4">12B1</strain>
    </source>
</reference>
<feature type="compositionally biased region" description="Polar residues" evidence="2">
    <location>
        <begin position="281"/>
        <end position="291"/>
    </location>
</feature>
<evidence type="ECO:0000256" key="2">
    <source>
        <dbReference type="SAM" id="MobiDB-lite"/>
    </source>
</evidence>
<sequence length="667" mass="70197">MKMMMGRRRSSALLGNAPPSGSVFLDRSLSHPSPLESSAALHSPVSSDETFSLAPSQQLLDELDGLALEHSRRPHLDVSILAAELASSETQLGAARASHAEHQRRLLGAIDAAREEREGARAELQAALARLAAAAEKARRGTSPPPARRRCDELSSERDAAMGAAAAVRDESSALRAQVEGLQAQLAHQQRAHDFSLRLMSNELRAAEAAAIPAAHERPRAPEGMAPPLSPSEGGAADTAEAWRRGVQRCSVRCADPPWRAQGGRGERWSCGQLPPAPPTVRSTSRGSIASESDRGQAPRILLSPTKTCVGGENTSAPAVWPSPPHLIPPPASDPPPRAPLLEACGASPQPSVTERVRAFSDDSRSGEEAPTLDCRHERLDGDGAARRSCVCECVRAFSRGEAAGPPSPLALPAAAAAARASHDAASSADASPPSSPRCRHASPSPVRSHAPRHAAASPPRSPLHRLAVRAPPPRPALKRHNSDGDLCSRREEEVSSSSLKLQRAAAAARRGGGAAAASARLRTTVEAISFSLHEALAQLQAEASGAAEDGVAPASARDAAPLESWDESSRLRAEMRCVLRALRETEVELRVGRNLASDVAPVRHATVNAGLRGAAGARAASRRDMSYDELEVKAIQATLAVAELRLERDTLAQRLASTGHAVTEVR</sequence>
<protein>
    <submittedName>
        <fullName evidence="3">Uncharacterized protein</fullName>
    </submittedName>
</protein>
<gene>
    <name evidence="3" type="ORF">AB1Y20_003270</name>
</gene>
<feature type="region of interest" description="Disordered" evidence="2">
    <location>
        <begin position="135"/>
        <end position="158"/>
    </location>
</feature>
<keyword evidence="1" id="KW-0175">Coiled coil</keyword>
<feature type="compositionally biased region" description="Basic residues" evidence="2">
    <location>
        <begin position="1"/>
        <end position="10"/>
    </location>
</feature>
<feature type="region of interest" description="Disordered" evidence="2">
    <location>
        <begin position="422"/>
        <end position="499"/>
    </location>
</feature>
<feature type="coiled-coil region" evidence="1">
    <location>
        <begin position="165"/>
        <end position="192"/>
    </location>
</feature>
<name>A0AB34JE22_PRYPA</name>
<evidence type="ECO:0000313" key="4">
    <source>
        <dbReference type="Proteomes" id="UP001515480"/>
    </source>
</evidence>
<feature type="region of interest" description="Disordered" evidence="2">
    <location>
        <begin position="1"/>
        <end position="48"/>
    </location>
</feature>
<dbReference type="EMBL" id="JBGBPQ010000010">
    <property type="protein sequence ID" value="KAL1519001.1"/>
    <property type="molecule type" value="Genomic_DNA"/>
</dbReference>
<feature type="compositionally biased region" description="Low complexity" evidence="2">
    <location>
        <begin position="422"/>
        <end position="433"/>
    </location>
</feature>
<feature type="compositionally biased region" description="Basic and acidic residues" evidence="2">
    <location>
        <begin position="149"/>
        <end position="158"/>
    </location>
</feature>
<feature type="compositionally biased region" description="Basic and acidic residues" evidence="2">
    <location>
        <begin position="481"/>
        <end position="494"/>
    </location>
</feature>